<evidence type="ECO:0000256" key="1">
    <source>
        <dbReference type="SAM" id="MobiDB-lite"/>
    </source>
</evidence>
<dbReference type="EMBL" id="BKCJ010003092">
    <property type="protein sequence ID" value="GEU52929.1"/>
    <property type="molecule type" value="Genomic_DNA"/>
</dbReference>
<feature type="region of interest" description="Disordered" evidence="1">
    <location>
        <begin position="210"/>
        <end position="237"/>
    </location>
</feature>
<comment type="caution">
    <text evidence="2">The sequence shown here is derived from an EMBL/GenBank/DDBJ whole genome shotgun (WGS) entry which is preliminary data.</text>
</comment>
<sequence>MDSQIVTFIYCCGADTEAVTASFVILLTTLYLSQASCVYGRTCNALKHLVEEEIYRVLIVAFLSPRKLWCLKSLNWSILKNPKRESGATCCRLWMRSYVLIQMVIYFKDCNEFVLATCVVLPTFMAATVRKHILPYLASIRLRVLLWHKAPARLSLPIIQFEKQTRNSSAQLYLLAAKDRNDAIDTDSAKSAGVWTWQWIFIKGQNPSKTEHKTESVEKSKVNQSQQKVKAKKIKKSKGMKAEGLKLPILQSIIQRG</sequence>
<gene>
    <name evidence="2" type="ORF">Tci_024907</name>
</gene>
<dbReference type="AlphaFoldDB" id="A0A6L2KVD3"/>
<feature type="compositionally biased region" description="Basic and acidic residues" evidence="1">
    <location>
        <begin position="210"/>
        <end position="221"/>
    </location>
</feature>
<proteinExistence type="predicted"/>
<protein>
    <submittedName>
        <fullName evidence="2">Uncharacterized protein</fullName>
    </submittedName>
</protein>
<organism evidence="2">
    <name type="scientific">Tanacetum cinerariifolium</name>
    <name type="common">Dalmatian daisy</name>
    <name type="synonym">Chrysanthemum cinerariifolium</name>
    <dbReference type="NCBI Taxonomy" id="118510"/>
    <lineage>
        <taxon>Eukaryota</taxon>
        <taxon>Viridiplantae</taxon>
        <taxon>Streptophyta</taxon>
        <taxon>Embryophyta</taxon>
        <taxon>Tracheophyta</taxon>
        <taxon>Spermatophyta</taxon>
        <taxon>Magnoliopsida</taxon>
        <taxon>eudicotyledons</taxon>
        <taxon>Gunneridae</taxon>
        <taxon>Pentapetalae</taxon>
        <taxon>asterids</taxon>
        <taxon>campanulids</taxon>
        <taxon>Asterales</taxon>
        <taxon>Asteraceae</taxon>
        <taxon>Asteroideae</taxon>
        <taxon>Anthemideae</taxon>
        <taxon>Anthemidinae</taxon>
        <taxon>Tanacetum</taxon>
    </lineage>
</organism>
<evidence type="ECO:0000313" key="2">
    <source>
        <dbReference type="EMBL" id="GEU52929.1"/>
    </source>
</evidence>
<accession>A0A6L2KVD3</accession>
<name>A0A6L2KVD3_TANCI</name>
<reference evidence="2" key="1">
    <citation type="journal article" date="2019" name="Sci. Rep.">
        <title>Draft genome of Tanacetum cinerariifolium, the natural source of mosquito coil.</title>
        <authorList>
            <person name="Yamashiro T."/>
            <person name="Shiraishi A."/>
            <person name="Satake H."/>
            <person name="Nakayama K."/>
        </authorList>
    </citation>
    <scope>NUCLEOTIDE SEQUENCE</scope>
</reference>